<dbReference type="Proteomes" id="UP000051276">
    <property type="component" value="Unassembled WGS sequence"/>
</dbReference>
<sequence>MKIKRFFAPDMRTALRKVRETLGSDAVILSNKRVDGGVELVAAMDYDEAAFTPEPEPEPPAMA</sequence>
<accession>A0A0T5ZBK1</accession>
<feature type="non-terminal residue" evidence="1">
    <location>
        <position position="63"/>
    </location>
</feature>
<evidence type="ECO:0000313" key="2">
    <source>
        <dbReference type="Proteomes" id="UP000051276"/>
    </source>
</evidence>
<comment type="caution">
    <text evidence="1">The sequence shown here is derived from an EMBL/GenBank/DDBJ whole genome shotgun (WGS) entry which is preliminary data.</text>
</comment>
<evidence type="ECO:0008006" key="3">
    <source>
        <dbReference type="Google" id="ProtNLM"/>
    </source>
</evidence>
<proteinExistence type="predicted"/>
<name>A0A0T5ZBK1_9GAMM</name>
<organism evidence="1 2">
    <name type="scientific">endosymbiont of Ridgeia piscesae</name>
    <dbReference type="NCBI Taxonomy" id="54398"/>
    <lineage>
        <taxon>Bacteria</taxon>
        <taxon>Pseudomonadati</taxon>
        <taxon>Pseudomonadota</taxon>
        <taxon>Gammaproteobacteria</taxon>
        <taxon>sulfur-oxidizing symbionts</taxon>
    </lineage>
</organism>
<evidence type="ECO:0000313" key="1">
    <source>
        <dbReference type="EMBL" id="KRT59870.1"/>
    </source>
</evidence>
<dbReference type="EMBL" id="LMXI01000071">
    <property type="protein sequence ID" value="KRT59870.1"/>
    <property type="molecule type" value="Genomic_DNA"/>
</dbReference>
<gene>
    <name evidence="1" type="ORF">Ga0076813_16233</name>
</gene>
<reference evidence="1 2" key="1">
    <citation type="submission" date="2015-11" db="EMBL/GenBank/DDBJ databases">
        <title>The genome of Candidatus Endoriftia persephone in Ridgeia piscesae and population structure of the North Eastern Pacific vestimentiferan symbionts.</title>
        <authorList>
            <person name="Perez M."/>
            <person name="Juniper K.S."/>
        </authorList>
    </citation>
    <scope>NUCLEOTIDE SEQUENCE [LARGE SCALE GENOMIC DNA]</scope>
    <source>
        <strain evidence="1">Ind10</strain>
    </source>
</reference>
<protein>
    <recommendedName>
        <fullName evidence="3">Flagellar biosynthesis protein FlhF</fullName>
    </recommendedName>
</protein>
<dbReference type="AlphaFoldDB" id="A0A0T5ZBK1"/>
<dbReference type="PATRIC" id="fig|54398.4.peg.3140"/>